<keyword evidence="7" id="KW-1185">Reference proteome</keyword>
<dbReference type="CDD" id="cd02869">
    <property type="entry name" value="PseudoU_synth_RluA_like"/>
    <property type="match status" value="1"/>
</dbReference>
<dbReference type="InterPro" id="IPR050188">
    <property type="entry name" value="RluA_PseudoU_synthase"/>
</dbReference>
<dbReference type="Gene3D" id="3.30.2350.10">
    <property type="entry name" value="Pseudouridine synthase"/>
    <property type="match status" value="1"/>
</dbReference>
<name>A0A368VQ74_9BACL</name>
<dbReference type="GO" id="GO:0003723">
    <property type="term" value="F:RNA binding"/>
    <property type="evidence" value="ECO:0007669"/>
    <property type="project" value="InterPro"/>
</dbReference>
<dbReference type="AlphaFoldDB" id="A0A368VQ74"/>
<dbReference type="InterPro" id="IPR006145">
    <property type="entry name" value="PsdUridine_synth_RsuA/RluA"/>
</dbReference>
<reference evidence="6 7" key="1">
    <citation type="submission" date="2018-07" db="EMBL/GenBank/DDBJ databases">
        <title>Genomic Encyclopedia of Type Strains, Phase III (KMG-III): the genomes of soil and plant-associated and newly described type strains.</title>
        <authorList>
            <person name="Whitman W."/>
        </authorList>
    </citation>
    <scope>NUCLEOTIDE SEQUENCE [LARGE SCALE GENOMIC DNA]</scope>
    <source>
        <strain evidence="6 7">CECT 7506</strain>
    </source>
</reference>
<evidence type="ECO:0000256" key="3">
    <source>
        <dbReference type="PIRSR" id="PIRSR606225-1"/>
    </source>
</evidence>
<evidence type="ECO:0000256" key="4">
    <source>
        <dbReference type="RuleBase" id="RU362028"/>
    </source>
</evidence>
<comment type="function">
    <text evidence="4">Responsible for synthesis of pseudouridine from uracil.</text>
</comment>
<organism evidence="6 7">
    <name type="scientific">Paenibacillus prosopidis</name>
    <dbReference type="NCBI Taxonomy" id="630520"/>
    <lineage>
        <taxon>Bacteria</taxon>
        <taxon>Bacillati</taxon>
        <taxon>Bacillota</taxon>
        <taxon>Bacilli</taxon>
        <taxon>Bacillales</taxon>
        <taxon>Paenibacillaceae</taxon>
        <taxon>Paenibacillus</taxon>
    </lineage>
</organism>
<dbReference type="RefSeq" id="WP_245976518.1">
    <property type="nucleotide sequence ID" value="NZ_QPJD01000015.1"/>
</dbReference>
<dbReference type="NCBIfam" id="TIGR00005">
    <property type="entry name" value="rluA_subfam"/>
    <property type="match status" value="1"/>
</dbReference>
<evidence type="ECO:0000259" key="5">
    <source>
        <dbReference type="Pfam" id="PF00849"/>
    </source>
</evidence>
<dbReference type="InterPro" id="IPR020103">
    <property type="entry name" value="PsdUridine_synth_cat_dom_sf"/>
</dbReference>
<proteinExistence type="inferred from homology"/>
<feature type="domain" description="Pseudouridine synthase RsuA/RluA-like" evidence="5">
    <location>
        <begin position="124"/>
        <end position="272"/>
    </location>
</feature>
<dbReference type="GO" id="GO:0009982">
    <property type="term" value="F:pseudouridine synthase activity"/>
    <property type="evidence" value="ECO:0007669"/>
    <property type="project" value="InterPro"/>
</dbReference>
<comment type="similarity">
    <text evidence="2 4">Belongs to the pseudouridine synthase RluA family.</text>
</comment>
<dbReference type="GO" id="GO:0000455">
    <property type="term" value="P:enzyme-directed rRNA pseudouridine synthesis"/>
    <property type="evidence" value="ECO:0007669"/>
    <property type="project" value="TreeGrafter"/>
</dbReference>
<protein>
    <recommendedName>
        <fullName evidence="4">Pseudouridine synthase</fullName>
        <ecNumber evidence="4">5.4.99.-</ecNumber>
    </recommendedName>
</protein>
<evidence type="ECO:0000313" key="6">
    <source>
        <dbReference type="EMBL" id="RCW42627.1"/>
    </source>
</evidence>
<sequence length="334" mass="37222">MTIGQAIRNGQWLELDWPALAANAASEISDPSAEKAPAALPELAQPRAGSHPHLVRQWLLARSLFPEKWINRLFSVGGIQWRGETLQLLAFPPINPHSDPLYRKALAGSNTVVPEVLFEDDFCIVFHKPAGMAVHESVPGQYGTLDEAAAIHMLRLGDPLTVRHIHRLDDDTSGPVLYAKNDLAGWKLDDAMRRKEIDRQYIAVVHGRVSKSSDTINLPIGKDRHHRARRRVSESGEQAVTHYEVLEAGSQASIVRVKLETGRTHQIRVHMSYIGHPLVGDALYGGDSRLLPHQALHGEKLLFPHPWNGLVVEAAATWPQWLEQLARNVQSRSK</sequence>
<evidence type="ECO:0000256" key="2">
    <source>
        <dbReference type="ARBA" id="ARBA00010876"/>
    </source>
</evidence>
<comment type="caution">
    <text evidence="6">The sequence shown here is derived from an EMBL/GenBank/DDBJ whole genome shotgun (WGS) entry which is preliminary data.</text>
</comment>
<accession>A0A368VQ74</accession>
<feature type="active site" evidence="3">
    <location>
        <position position="169"/>
    </location>
</feature>
<comment type="catalytic activity">
    <reaction evidence="1 4">
        <text>a uridine in RNA = a pseudouridine in RNA</text>
        <dbReference type="Rhea" id="RHEA:48348"/>
        <dbReference type="Rhea" id="RHEA-COMP:12068"/>
        <dbReference type="Rhea" id="RHEA-COMP:12069"/>
        <dbReference type="ChEBI" id="CHEBI:65314"/>
        <dbReference type="ChEBI" id="CHEBI:65315"/>
    </reaction>
</comment>
<gene>
    <name evidence="6" type="ORF">DFP97_11559</name>
</gene>
<dbReference type="Proteomes" id="UP000252415">
    <property type="component" value="Unassembled WGS sequence"/>
</dbReference>
<dbReference type="SUPFAM" id="SSF55120">
    <property type="entry name" value="Pseudouridine synthase"/>
    <property type="match status" value="1"/>
</dbReference>
<evidence type="ECO:0000256" key="1">
    <source>
        <dbReference type="ARBA" id="ARBA00000073"/>
    </source>
</evidence>
<dbReference type="EMBL" id="QPJD01000015">
    <property type="protein sequence ID" value="RCW42627.1"/>
    <property type="molecule type" value="Genomic_DNA"/>
</dbReference>
<keyword evidence="4" id="KW-0413">Isomerase</keyword>
<dbReference type="InterPro" id="IPR006225">
    <property type="entry name" value="PsdUridine_synth_RluC/D"/>
</dbReference>
<dbReference type="PANTHER" id="PTHR21600:SF87">
    <property type="entry name" value="RNA PSEUDOURIDYLATE SYNTHASE DOMAIN-CONTAINING PROTEIN 1"/>
    <property type="match status" value="1"/>
</dbReference>
<dbReference type="GO" id="GO:0140098">
    <property type="term" value="F:catalytic activity, acting on RNA"/>
    <property type="evidence" value="ECO:0007669"/>
    <property type="project" value="UniProtKB-ARBA"/>
</dbReference>
<dbReference type="Pfam" id="PF00849">
    <property type="entry name" value="PseudoU_synth_2"/>
    <property type="match status" value="1"/>
</dbReference>
<evidence type="ECO:0000313" key="7">
    <source>
        <dbReference type="Proteomes" id="UP000252415"/>
    </source>
</evidence>
<dbReference type="PANTHER" id="PTHR21600">
    <property type="entry name" value="MITOCHONDRIAL RNA PSEUDOURIDINE SYNTHASE"/>
    <property type="match status" value="1"/>
</dbReference>
<dbReference type="EC" id="5.4.99.-" evidence="4"/>